<dbReference type="InterPro" id="IPR010319">
    <property type="entry name" value="Transglutaminase-like_Cys_pept"/>
</dbReference>
<dbReference type="Proteomes" id="UP000321062">
    <property type="component" value="Chromosome"/>
</dbReference>
<dbReference type="OrthoDB" id="7206808at2"/>
<evidence type="ECO:0000313" key="1">
    <source>
        <dbReference type="EMBL" id="QEE21158.1"/>
    </source>
</evidence>
<dbReference type="EMBL" id="CP041690">
    <property type="protein sequence ID" value="QEE21158.1"/>
    <property type="molecule type" value="Genomic_DNA"/>
</dbReference>
<keyword evidence="2" id="KW-1185">Reference proteome</keyword>
<name>A0A5B9DRS8_9HYPH</name>
<accession>A0A5B9DRS8</accession>
<sequence>MSTATNIAKSIGAALLAALALTAPAHAQSVDFTNAAFVQVSVNPTSVPIGAAEFCHRRSNECAPYRNPIAAEALTDGRWNELLQVNAQVNASIIPASDKEIYGVEEFWTYPTGGYGDCEDFALEKRRQLIDLGWAPSTLMIAVVRQANGEGHAVLMVRTDRGDLVLDNQAGEIRLWNETPYRYLKRQSQLSFAQWVDISDDRTTIVTASAGR</sequence>
<evidence type="ECO:0000313" key="2">
    <source>
        <dbReference type="Proteomes" id="UP000321062"/>
    </source>
</evidence>
<dbReference type="Pfam" id="PF06035">
    <property type="entry name" value="Peptidase_C93"/>
    <property type="match status" value="1"/>
</dbReference>
<dbReference type="Gene3D" id="3.10.620.30">
    <property type="match status" value="1"/>
</dbReference>
<dbReference type="KEGG" id="yti:FNA67_13665"/>
<dbReference type="AlphaFoldDB" id="A0A5B9DRS8"/>
<reference evidence="1 2" key="1">
    <citation type="journal article" date="2015" name="Int. J. Syst. Evol. Microbiol.">
        <title>Youhaiella tibetensis gen. nov., sp. nov., isolated from subsurface sediment.</title>
        <authorList>
            <person name="Wang Y.X."/>
            <person name="Huang F.Q."/>
            <person name="Nogi Y."/>
            <person name="Pang S.J."/>
            <person name="Wang P.K."/>
            <person name="Lv J."/>
        </authorList>
    </citation>
    <scope>NUCLEOTIDE SEQUENCE [LARGE SCALE GENOMIC DNA]</scope>
    <source>
        <strain evidence="2">fig4</strain>
    </source>
</reference>
<protein>
    <submittedName>
        <fullName evidence="1">Transglutaminase</fullName>
    </submittedName>
</protein>
<dbReference type="RefSeq" id="WP_147656363.1">
    <property type="nucleotide sequence ID" value="NZ_BMFM01000001.1"/>
</dbReference>
<organism evidence="1 2">
    <name type="scientific">Paradevosia tibetensis</name>
    <dbReference type="NCBI Taxonomy" id="1447062"/>
    <lineage>
        <taxon>Bacteria</taxon>
        <taxon>Pseudomonadati</taxon>
        <taxon>Pseudomonadota</taxon>
        <taxon>Alphaproteobacteria</taxon>
        <taxon>Hyphomicrobiales</taxon>
        <taxon>Devosiaceae</taxon>
        <taxon>Paradevosia</taxon>
    </lineage>
</organism>
<proteinExistence type="predicted"/>
<dbReference type="PANTHER" id="PTHR39327">
    <property type="match status" value="1"/>
</dbReference>
<dbReference type="PANTHER" id="PTHR39327:SF1">
    <property type="entry name" value="BLR5470 PROTEIN"/>
    <property type="match status" value="1"/>
</dbReference>
<gene>
    <name evidence="1" type="ORF">FNA67_13665</name>
</gene>